<evidence type="ECO:0000256" key="2">
    <source>
        <dbReference type="SAM" id="Phobius"/>
    </source>
</evidence>
<evidence type="ECO:0008006" key="5">
    <source>
        <dbReference type="Google" id="ProtNLM"/>
    </source>
</evidence>
<gene>
    <name evidence="3" type="ORF">HH303_08795</name>
</gene>
<reference evidence="3 4" key="1">
    <citation type="submission" date="2020-04" db="EMBL/GenBank/DDBJ databases">
        <title>Rhodospirillaceae bacterium KN72 isolated from deep sea.</title>
        <authorList>
            <person name="Zhang D.-C."/>
        </authorList>
    </citation>
    <scope>NUCLEOTIDE SEQUENCE [LARGE SCALE GENOMIC DNA]</scope>
    <source>
        <strain evidence="3 4">KN72</strain>
    </source>
</reference>
<dbReference type="Pfam" id="PF16872">
    <property type="entry name" value="putAbiC"/>
    <property type="match status" value="1"/>
</dbReference>
<keyword evidence="2" id="KW-1133">Transmembrane helix</keyword>
<dbReference type="Proteomes" id="UP000539372">
    <property type="component" value="Unassembled WGS sequence"/>
</dbReference>
<protein>
    <recommendedName>
        <fullName evidence="5">Phage abortive infection protein</fullName>
    </recommendedName>
</protein>
<keyword evidence="1" id="KW-0175">Coiled coil</keyword>
<dbReference type="EMBL" id="JABBNT010000002">
    <property type="protein sequence ID" value="NMM44576.1"/>
    <property type="molecule type" value="Genomic_DNA"/>
</dbReference>
<keyword evidence="2" id="KW-0812">Transmembrane</keyword>
<organism evidence="3 4">
    <name type="scientific">Pacificispira spongiicola</name>
    <dbReference type="NCBI Taxonomy" id="2729598"/>
    <lineage>
        <taxon>Bacteria</taxon>
        <taxon>Pseudomonadati</taxon>
        <taxon>Pseudomonadota</taxon>
        <taxon>Alphaproteobacteria</taxon>
        <taxon>Rhodospirillales</taxon>
        <taxon>Rhodospirillaceae</taxon>
        <taxon>Pacificispira</taxon>
    </lineage>
</organism>
<feature type="transmembrane region" description="Helical" evidence="2">
    <location>
        <begin position="6"/>
        <end position="27"/>
    </location>
</feature>
<sequence length="232" mass="27234">MFGDSFGILTSLFSGLAFVGIIATILLQKNELELQRDELSLTRKEISIQNETLKKQLFENTFFQLIRTLNEIVSSLDLQKSTSSRTTISTGRDCFIIFYRSLENAIQEKDSRGKPSGRHPKILEIINDRYVIFYKNHNQDLGHYFRLMYRIFLYIDNSEEINKLFYAKILRSQISDYELAILFYNGISENGRNKFKPLIEKYSLFDNLPESLIFDKSHKQFYDEIAFGVKEK</sequence>
<name>A0A7Y0DZS3_9PROT</name>
<dbReference type="InterPro" id="IPR031709">
    <property type="entry name" value="PutAbiC"/>
</dbReference>
<evidence type="ECO:0000313" key="3">
    <source>
        <dbReference type="EMBL" id="NMM44576.1"/>
    </source>
</evidence>
<evidence type="ECO:0000256" key="1">
    <source>
        <dbReference type="SAM" id="Coils"/>
    </source>
</evidence>
<keyword evidence="4" id="KW-1185">Reference proteome</keyword>
<evidence type="ECO:0000313" key="4">
    <source>
        <dbReference type="Proteomes" id="UP000539372"/>
    </source>
</evidence>
<feature type="coiled-coil region" evidence="1">
    <location>
        <begin position="29"/>
        <end position="56"/>
    </location>
</feature>
<dbReference type="AlphaFoldDB" id="A0A7Y0DZS3"/>
<accession>A0A7Y0DZS3</accession>
<comment type="caution">
    <text evidence="3">The sequence shown here is derived from an EMBL/GenBank/DDBJ whole genome shotgun (WGS) entry which is preliminary data.</text>
</comment>
<proteinExistence type="predicted"/>
<keyword evidence="2" id="KW-0472">Membrane</keyword>